<evidence type="ECO:0000259" key="6">
    <source>
        <dbReference type="Pfam" id="PF00892"/>
    </source>
</evidence>
<dbReference type="EMBL" id="BAAAFA010000008">
    <property type="protein sequence ID" value="GAA0819688.1"/>
    <property type="molecule type" value="Genomic_DNA"/>
</dbReference>
<dbReference type="Proteomes" id="UP001500021">
    <property type="component" value="Unassembled WGS sequence"/>
</dbReference>
<evidence type="ECO:0000256" key="4">
    <source>
        <dbReference type="ARBA" id="ARBA00023136"/>
    </source>
</evidence>
<dbReference type="InterPro" id="IPR037185">
    <property type="entry name" value="EmrE-like"/>
</dbReference>
<evidence type="ECO:0000313" key="8">
    <source>
        <dbReference type="Proteomes" id="UP001500021"/>
    </source>
</evidence>
<evidence type="ECO:0000313" key="7">
    <source>
        <dbReference type="EMBL" id="GAA0819688.1"/>
    </source>
</evidence>
<sequence>MYLALWMLGALASFCILAVGARELSGELSISQSLCIRSGVGLVVLSLVYLFKHNVMKKPVIQKSVVTKKKPNAIFGSSSNFANKRKLLAGFNLQLFRNIFHYAAQYGWFFGIGLLPLAEVFALEFTVPIWTLLIAALFLGEAITPTKIIAIFLGSLGVFIIVNPEQGGMSLASFVVLGSAICFAISHTATKSLSRDYSPISILFYMCILQLPIGLVLSYHHWVWPDYNQWLWLVIIGIGALSAHFCMTNAMQYAEITTVVTLDFLRLPLIIFVGVLLYAEPFELSLLFGGCLMLFGNLLNTGKIKTIINNKFGQLFR</sequence>
<accession>A0ABN1L930</accession>
<keyword evidence="8" id="KW-1185">Reference proteome</keyword>
<keyword evidence="2 5" id="KW-0812">Transmembrane</keyword>
<organism evidence="7 8">
    <name type="scientific">Colwellia asteriadis</name>
    <dbReference type="NCBI Taxonomy" id="517723"/>
    <lineage>
        <taxon>Bacteria</taxon>
        <taxon>Pseudomonadati</taxon>
        <taxon>Pseudomonadota</taxon>
        <taxon>Gammaproteobacteria</taxon>
        <taxon>Alteromonadales</taxon>
        <taxon>Colwelliaceae</taxon>
        <taxon>Colwellia</taxon>
    </lineage>
</organism>
<feature type="domain" description="EamA" evidence="6">
    <location>
        <begin position="173"/>
        <end position="300"/>
    </location>
</feature>
<evidence type="ECO:0000256" key="1">
    <source>
        <dbReference type="ARBA" id="ARBA00004141"/>
    </source>
</evidence>
<dbReference type="PANTHER" id="PTHR22911">
    <property type="entry name" value="ACYL-MALONYL CONDENSING ENZYME-RELATED"/>
    <property type="match status" value="1"/>
</dbReference>
<evidence type="ECO:0000256" key="2">
    <source>
        <dbReference type="ARBA" id="ARBA00022692"/>
    </source>
</evidence>
<dbReference type="Gene3D" id="1.10.3730.20">
    <property type="match status" value="1"/>
</dbReference>
<dbReference type="SUPFAM" id="SSF103481">
    <property type="entry name" value="Multidrug resistance efflux transporter EmrE"/>
    <property type="match status" value="2"/>
</dbReference>
<feature type="transmembrane region" description="Helical" evidence="5">
    <location>
        <begin position="284"/>
        <end position="302"/>
    </location>
</feature>
<gene>
    <name evidence="7" type="ORF">GCM10009111_24070</name>
</gene>
<feature type="domain" description="EamA" evidence="6">
    <location>
        <begin position="4"/>
        <end position="162"/>
    </location>
</feature>
<comment type="caution">
    <text evidence="7">The sequence shown here is derived from an EMBL/GenBank/DDBJ whole genome shotgun (WGS) entry which is preliminary data.</text>
</comment>
<dbReference type="RefSeq" id="WP_343817741.1">
    <property type="nucleotide sequence ID" value="NZ_BAAAFA010000008.1"/>
</dbReference>
<feature type="transmembrane region" description="Helical" evidence="5">
    <location>
        <begin position="202"/>
        <end position="224"/>
    </location>
</feature>
<reference evidence="7 8" key="1">
    <citation type="journal article" date="2019" name="Int. J. Syst. Evol. Microbiol.">
        <title>The Global Catalogue of Microorganisms (GCM) 10K type strain sequencing project: providing services to taxonomists for standard genome sequencing and annotation.</title>
        <authorList>
            <consortium name="The Broad Institute Genomics Platform"/>
            <consortium name="The Broad Institute Genome Sequencing Center for Infectious Disease"/>
            <person name="Wu L."/>
            <person name="Ma J."/>
        </authorList>
    </citation>
    <scope>NUCLEOTIDE SEQUENCE [LARGE SCALE GENOMIC DNA]</scope>
    <source>
        <strain evidence="7 8">JCM 15608</strain>
    </source>
</reference>
<dbReference type="Pfam" id="PF00892">
    <property type="entry name" value="EamA"/>
    <property type="match status" value="2"/>
</dbReference>
<feature type="transmembrane region" description="Helical" evidence="5">
    <location>
        <begin position="30"/>
        <end position="51"/>
    </location>
</feature>
<feature type="transmembrane region" description="Helical" evidence="5">
    <location>
        <begin position="230"/>
        <end position="247"/>
    </location>
</feature>
<feature type="transmembrane region" description="Helical" evidence="5">
    <location>
        <begin position="146"/>
        <end position="163"/>
    </location>
</feature>
<keyword evidence="3 5" id="KW-1133">Transmembrane helix</keyword>
<protein>
    <submittedName>
        <fullName evidence="7">DMT family transporter</fullName>
    </submittedName>
</protein>
<evidence type="ECO:0000256" key="3">
    <source>
        <dbReference type="ARBA" id="ARBA00022989"/>
    </source>
</evidence>
<proteinExistence type="predicted"/>
<keyword evidence="4 5" id="KW-0472">Membrane</keyword>
<evidence type="ECO:0000256" key="5">
    <source>
        <dbReference type="SAM" id="Phobius"/>
    </source>
</evidence>
<comment type="subcellular location">
    <subcellularLocation>
        <location evidence="1">Membrane</location>
        <topology evidence="1">Multi-pass membrane protein</topology>
    </subcellularLocation>
</comment>
<name>A0ABN1L930_9GAMM</name>
<dbReference type="PANTHER" id="PTHR22911:SF6">
    <property type="entry name" value="SOLUTE CARRIER FAMILY 35 MEMBER G1"/>
    <property type="match status" value="1"/>
</dbReference>
<feature type="transmembrane region" description="Helical" evidence="5">
    <location>
        <begin position="169"/>
        <end position="190"/>
    </location>
</feature>
<dbReference type="InterPro" id="IPR000620">
    <property type="entry name" value="EamA_dom"/>
</dbReference>